<keyword evidence="2" id="KW-1185">Reference proteome</keyword>
<evidence type="ECO:0000313" key="1">
    <source>
        <dbReference type="EMBL" id="KAJ7698915.1"/>
    </source>
</evidence>
<dbReference type="EMBL" id="JARKIE010000024">
    <property type="protein sequence ID" value="KAJ7698915.1"/>
    <property type="molecule type" value="Genomic_DNA"/>
</dbReference>
<dbReference type="Gene3D" id="3.80.10.10">
    <property type="entry name" value="Ribonuclease Inhibitor"/>
    <property type="match status" value="1"/>
</dbReference>
<dbReference type="SUPFAM" id="SSF52047">
    <property type="entry name" value="RNI-like"/>
    <property type="match status" value="1"/>
</dbReference>
<sequence>MSSYNGIPMLQQFELQLKEGTQVPWTEFEEDIAHPLDFLQGGLAPSLKHLSLHGDLAIEWSQSMLQNLTILDLQCLSPSFWPNATHFRQILTNCPRLINLSLDGAGPLFEEQGLEKIPPVPLIYLHTLFIAEFTCPYAIFLFSQFLAPSLNDLTLMDLCGDDYSPVFLQLTSAFPKVRLLTILSIQFDVSPIGMNIMTAWLESMPLLAYL</sequence>
<name>A0AAD7GKF7_MYCRO</name>
<gene>
    <name evidence="1" type="ORF">B0H17DRAFT_1129469</name>
</gene>
<evidence type="ECO:0000313" key="2">
    <source>
        <dbReference type="Proteomes" id="UP001221757"/>
    </source>
</evidence>
<protein>
    <submittedName>
        <fullName evidence="1">Uncharacterized protein</fullName>
    </submittedName>
</protein>
<accession>A0AAD7GKF7</accession>
<dbReference type="Proteomes" id="UP001221757">
    <property type="component" value="Unassembled WGS sequence"/>
</dbReference>
<reference evidence="1" key="1">
    <citation type="submission" date="2023-03" db="EMBL/GenBank/DDBJ databases">
        <title>Massive genome expansion in bonnet fungi (Mycena s.s.) driven by repeated elements and novel gene families across ecological guilds.</title>
        <authorList>
            <consortium name="Lawrence Berkeley National Laboratory"/>
            <person name="Harder C.B."/>
            <person name="Miyauchi S."/>
            <person name="Viragh M."/>
            <person name="Kuo A."/>
            <person name="Thoen E."/>
            <person name="Andreopoulos B."/>
            <person name="Lu D."/>
            <person name="Skrede I."/>
            <person name="Drula E."/>
            <person name="Henrissat B."/>
            <person name="Morin E."/>
            <person name="Kohler A."/>
            <person name="Barry K."/>
            <person name="LaButti K."/>
            <person name="Morin E."/>
            <person name="Salamov A."/>
            <person name="Lipzen A."/>
            <person name="Mereny Z."/>
            <person name="Hegedus B."/>
            <person name="Baldrian P."/>
            <person name="Stursova M."/>
            <person name="Weitz H."/>
            <person name="Taylor A."/>
            <person name="Grigoriev I.V."/>
            <person name="Nagy L.G."/>
            <person name="Martin F."/>
            <person name="Kauserud H."/>
        </authorList>
    </citation>
    <scope>NUCLEOTIDE SEQUENCE</scope>
    <source>
        <strain evidence="1">CBHHK067</strain>
    </source>
</reference>
<dbReference type="InterPro" id="IPR032675">
    <property type="entry name" value="LRR_dom_sf"/>
</dbReference>
<comment type="caution">
    <text evidence="1">The sequence shown here is derived from an EMBL/GenBank/DDBJ whole genome shotgun (WGS) entry which is preliminary data.</text>
</comment>
<dbReference type="AlphaFoldDB" id="A0AAD7GKF7"/>
<proteinExistence type="predicted"/>
<organism evidence="1 2">
    <name type="scientific">Mycena rosella</name>
    <name type="common">Pink bonnet</name>
    <name type="synonym">Agaricus rosellus</name>
    <dbReference type="NCBI Taxonomy" id="1033263"/>
    <lineage>
        <taxon>Eukaryota</taxon>
        <taxon>Fungi</taxon>
        <taxon>Dikarya</taxon>
        <taxon>Basidiomycota</taxon>
        <taxon>Agaricomycotina</taxon>
        <taxon>Agaricomycetes</taxon>
        <taxon>Agaricomycetidae</taxon>
        <taxon>Agaricales</taxon>
        <taxon>Marasmiineae</taxon>
        <taxon>Mycenaceae</taxon>
        <taxon>Mycena</taxon>
    </lineage>
</organism>